<feature type="region of interest" description="Disordered" evidence="1">
    <location>
        <begin position="108"/>
        <end position="143"/>
    </location>
</feature>
<dbReference type="EMBL" id="WXEY01000015">
    <property type="protein sequence ID" value="MZP30561.1"/>
    <property type="molecule type" value="Genomic_DNA"/>
</dbReference>
<protein>
    <submittedName>
        <fullName evidence="2">Uncharacterized protein</fullName>
    </submittedName>
</protein>
<organism evidence="2 3">
    <name type="scientific">Heliomicrobium undosum</name>
    <dbReference type="NCBI Taxonomy" id="121734"/>
    <lineage>
        <taxon>Bacteria</taxon>
        <taxon>Bacillati</taxon>
        <taxon>Bacillota</taxon>
        <taxon>Clostridia</taxon>
        <taxon>Eubacteriales</taxon>
        <taxon>Heliobacteriaceae</taxon>
        <taxon>Heliomicrobium</taxon>
    </lineage>
</organism>
<proteinExistence type="predicted"/>
<evidence type="ECO:0000313" key="2">
    <source>
        <dbReference type="EMBL" id="MZP30561.1"/>
    </source>
</evidence>
<dbReference type="OrthoDB" id="2081113at2"/>
<dbReference type="RefSeq" id="WP_161259084.1">
    <property type="nucleotide sequence ID" value="NZ_WXEY01000015.1"/>
</dbReference>
<gene>
    <name evidence="2" type="ORF">GTO91_12640</name>
</gene>
<dbReference type="Proteomes" id="UP000463470">
    <property type="component" value="Unassembled WGS sequence"/>
</dbReference>
<keyword evidence="3" id="KW-1185">Reference proteome</keyword>
<feature type="compositionally biased region" description="Polar residues" evidence="1">
    <location>
        <begin position="1"/>
        <end position="13"/>
    </location>
</feature>
<feature type="region of interest" description="Disordered" evidence="1">
    <location>
        <begin position="1"/>
        <end position="21"/>
    </location>
</feature>
<feature type="compositionally biased region" description="Basic and acidic residues" evidence="1">
    <location>
        <begin position="131"/>
        <end position="143"/>
    </location>
</feature>
<dbReference type="AlphaFoldDB" id="A0A845LCC1"/>
<accession>A0A845LCC1</accession>
<evidence type="ECO:0000256" key="1">
    <source>
        <dbReference type="SAM" id="MobiDB-lite"/>
    </source>
</evidence>
<name>A0A845LCC1_9FIRM</name>
<evidence type="ECO:0000313" key="3">
    <source>
        <dbReference type="Proteomes" id="UP000463470"/>
    </source>
</evidence>
<sequence length="234" mass="26351">MGAGLTSSFMQRQNQREKLEQETLRKQLAEARLVKRDMETLLAAAMQTGDEVVDQLKIEVEAARRLLERLETLSTMADESAETDGSSLRTEVPFLQTEVPPLRTEIRSLPTEVRSLRDNRGCDASQQNESPTRRETVLPEASGAEKVKPIRPVYIQEYLQHQGARAAASSSPMSRAETLLKSLGEGDPRHWSKSQRYDLIPQLRRIGLNDGEIAQLLYLGKGEVQLVSELRRRA</sequence>
<reference evidence="2 3" key="1">
    <citation type="submission" date="2020-01" db="EMBL/GenBank/DDBJ databases">
        <title>Whole-genome sequence of Heliobacterium undosum DSM 13378.</title>
        <authorList>
            <person name="Kyndt J.A."/>
            <person name="Meyer T.E."/>
        </authorList>
    </citation>
    <scope>NUCLEOTIDE SEQUENCE [LARGE SCALE GENOMIC DNA]</scope>
    <source>
        <strain evidence="2 3">DSM 13378</strain>
    </source>
</reference>
<comment type="caution">
    <text evidence="2">The sequence shown here is derived from an EMBL/GenBank/DDBJ whole genome shotgun (WGS) entry which is preliminary data.</text>
</comment>